<dbReference type="EMBL" id="JAMOIM010000011">
    <property type="protein sequence ID" value="MCW6509746.1"/>
    <property type="molecule type" value="Genomic_DNA"/>
</dbReference>
<dbReference type="PANTHER" id="PTHR33221:SF5">
    <property type="entry name" value="HTH-TYPE TRANSCRIPTIONAL REGULATOR ISCR"/>
    <property type="match status" value="1"/>
</dbReference>
<name>A0AA41YYQ3_9HYPH</name>
<accession>A0AA41YYQ3</accession>
<dbReference type="GO" id="GO:0005829">
    <property type="term" value="C:cytosol"/>
    <property type="evidence" value="ECO:0007669"/>
    <property type="project" value="TreeGrafter"/>
</dbReference>
<dbReference type="RefSeq" id="WP_282586118.1">
    <property type="nucleotide sequence ID" value="NZ_JAMOIM010000011.1"/>
</dbReference>
<keyword evidence="3" id="KW-1185">Reference proteome</keyword>
<dbReference type="NCBIfam" id="TIGR00738">
    <property type="entry name" value="rrf2_super"/>
    <property type="match status" value="1"/>
</dbReference>
<dbReference type="InterPro" id="IPR030489">
    <property type="entry name" value="TR_Rrf2-type_CS"/>
</dbReference>
<evidence type="ECO:0000313" key="2">
    <source>
        <dbReference type="EMBL" id="MCW6509746.1"/>
    </source>
</evidence>
<protein>
    <submittedName>
        <fullName evidence="2">Rrf2 family transcriptional regulator</fullName>
    </submittedName>
</protein>
<dbReference type="GO" id="GO:0003700">
    <property type="term" value="F:DNA-binding transcription factor activity"/>
    <property type="evidence" value="ECO:0007669"/>
    <property type="project" value="TreeGrafter"/>
</dbReference>
<dbReference type="PANTHER" id="PTHR33221">
    <property type="entry name" value="WINGED HELIX-TURN-HELIX TRANSCRIPTIONAL REGULATOR, RRF2 FAMILY"/>
    <property type="match status" value="1"/>
</dbReference>
<keyword evidence="1" id="KW-0238">DNA-binding</keyword>
<proteinExistence type="predicted"/>
<dbReference type="PROSITE" id="PS51197">
    <property type="entry name" value="HTH_RRF2_2"/>
    <property type="match status" value="1"/>
</dbReference>
<dbReference type="Pfam" id="PF02082">
    <property type="entry name" value="Rrf2"/>
    <property type="match status" value="1"/>
</dbReference>
<evidence type="ECO:0000313" key="3">
    <source>
        <dbReference type="Proteomes" id="UP001165667"/>
    </source>
</evidence>
<organism evidence="2 3">
    <name type="scientific">Lichenifustis flavocetrariae</name>
    <dbReference type="NCBI Taxonomy" id="2949735"/>
    <lineage>
        <taxon>Bacteria</taxon>
        <taxon>Pseudomonadati</taxon>
        <taxon>Pseudomonadota</taxon>
        <taxon>Alphaproteobacteria</taxon>
        <taxon>Hyphomicrobiales</taxon>
        <taxon>Lichenihabitantaceae</taxon>
        <taxon>Lichenifustis</taxon>
    </lineage>
</organism>
<dbReference type="AlphaFoldDB" id="A0AA41YYQ3"/>
<dbReference type="InterPro" id="IPR000944">
    <property type="entry name" value="Tscrpt_reg_Rrf2"/>
</dbReference>
<gene>
    <name evidence="2" type="ORF">M8523_17150</name>
</gene>
<reference evidence="2" key="1">
    <citation type="submission" date="2022-05" db="EMBL/GenBank/DDBJ databases">
        <authorList>
            <person name="Pankratov T."/>
        </authorList>
    </citation>
    <scope>NUCLEOTIDE SEQUENCE</scope>
    <source>
        <strain evidence="2">BP6-180914</strain>
    </source>
</reference>
<dbReference type="PROSITE" id="PS01332">
    <property type="entry name" value="HTH_RRF2_1"/>
    <property type="match status" value="1"/>
</dbReference>
<dbReference type="Gene3D" id="1.10.10.10">
    <property type="entry name" value="Winged helix-like DNA-binding domain superfamily/Winged helix DNA-binding domain"/>
    <property type="match status" value="1"/>
</dbReference>
<dbReference type="InterPro" id="IPR036390">
    <property type="entry name" value="WH_DNA-bd_sf"/>
</dbReference>
<dbReference type="InterPro" id="IPR036388">
    <property type="entry name" value="WH-like_DNA-bd_sf"/>
</dbReference>
<dbReference type="Proteomes" id="UP001165667">
    <property type="component" value="Unassembled WGS sequence"/>
</dbReference>
<sequence>MLTNKGKYGLKALTHLAGLPVGRTAQSVEIATANNIPKKFLDAILGELRVAGIVSTKKGKGGGYRLARAPALISVGAAVRVLDGPLAPIGCASRKSYRPCADCHDIRTCTVRLMMLEVRDVSARVLDHTSLEDMCRKPSEMDGLTYEI</sequence>
<comment type="caution">
    <text evidence="2">The sequence shown here is derived from an EMBL/GenBank/DDBJ whole genome shotgun (WGS) entry which is preliminary data.</text>
</comment>
<dbReference type="SUPFAM" id="SSF46785">
    <property type="entry name" value="Winged helix' DNA-binding domain"/>
    <property type="match status" value="1"/>
</dbReference>
<dbReference type="GO" id="GO:0003677">
    <property type="term" value="F:DNA binding"/>
    <property type="evidence" value="ECO:0007669"/>
    <property type="project" value="UniProtKB-KW"/>
</dbReference>
<evidence type="ECO:0000256" key="1">
    <source>
        <dbReference type="ARBA" id="ARBA00023125"/>
    </source>
</evidence>